<feature type="compositionally biased region" description="Basic and acidic residues" evidence="1">
    <location>
        <begin position="26"/>
        <end position="37"/>
    </location>
</feature>
<name>A0ABV2KJE4_9HYPH</name>
<keyword evidence="3" id="KW-1185">Reference proteome</keyword>
<evidence type="ECO:0000256" key="1">
    <source>
        <dbReference type="SAM" id="MobiDB-lite"/>
    </source>
</evidence>
<evidence type="ECO:0000313" key="3">
    <source>
        <dbReference type="Proteomes" id="UP001549143"/>
    </source>
</evidence>
<evidence type="ECO:0000313" key="2">
    <source>
        <dbReference type="EMBL" id="MET3661200.1"/>
    </source>
</evidence>
<reference evidence="2 3" key="1">
    <citation type="submission" date="2024-06" db="EMBL/GenBank/DDBJ databases">
        <title>Genomic Encyclopedia of Type Strains, Phase IV (KMG-IV): sequencing the most valuable type-strain genomes for metagenomic binning, comparative biology and taxonomic classification.</title>
        <authorList>
            <person name="Goeker M."/>
        </authorList>
    </citation>
    <scope>NUCLEOTIDE SEQUENCE [LARGE SCALE GENOMIC DNA]</scope>
    <source>
        <strain evidence="2 3">DSM 19730</strain>
    </source>
</reference>
<gene>
    <name evidence="2" type="ORF">ABID44_001520</name>
</gene>
<organism evidence="2 3">
    <name type="scientific">Aquamicrobium ahrensii</name>
    <dbReference type="NCBI Taxonomy" id="469551"/>
    <lineage>
        <taxon>Bacteria</taxon>
        <taxon>Pseudomonadati</taxon>
        <taxon>Pseudomonadota</taxon>
        <taxon>Alphaproteobacteria</taxon>
        <taxon>Hyphomicrobiales</taxon>
        <taxon>Phyllobacteriaceae</taxon>
        <taxon>Aquamicrobium</taxon>
    </lineage>
</organism>
<dbReference type="Proteomes" id="UP001549143">
    <property type="component" value="Unassembled WGS sequence"/>
</dbReference>
<feature type="compositionally biased region" description="Basic residues" evidence="1">
    <location>
        <begin position="38"/>
        <end position="50"/>
    </location>
</feature>
<sequence length="50" mass="5890">MSAEISGPSLKPPCQWPEISRNCSKFRPEPSSREKSQLVRRRHRRWRPSG</sequence>
<proteinExistence type="predicted"/>
<accession>A0ABV2KJE4</accession>
<dbReference type="EMBL" id="JBEPMN010000004">
    <property type="protein sequence ID" value="MET3661200.1"/>
    <property type="molecule type" value="Genomic_DNA"/>
</dbReference>
<feature type="region of interest" description="Disordered" evidence="1">
    <location>
        <begin position="1"/>
        <end position="50"/>
    </location>
</feature>
<comment type="caution">
    <text evidence="2">The sequence shown here is derived from an EMBL/GenBank/DDBJ whole genome shotgun (WGS) entry which is preliminary data.</text>
</comment>
<protein>
    <submittedName>
        <fullName evidence="2">Uncharacterized protein</fullName>
    </submittedName>
</protein>